<proteinExistence type="inferred from homology"/>
<dbReference type="PANTHER" id="PTHR33219">
    <property type="entry name" value="YLMG HOMOLOG PROTEIN 2, CHLOROPLASTIC"/>
    <property type="match status" value="1"/>
</dbReference>
<evidence type="ECO:0000313" key="4">
    <source>
        <dbReference type="Proteomes" id="UP000031623"/>
    </source>
</evidence>
<reference evidence="3 4" key="1">
    <citation type="journal article" date="2014" name="ISME J.">
        <title>Ecophysiology of Thioploca ingrica as revealed by the complete genome sequence supplemented with proteomic evidence.</title>
        <authorList>
            <person name="Kojima H."/>
            <person name="Ogura Y."/>
            <person name="Yamamoto N."/>
            <person name="Togashi T."/>
            <person name="Mori H."/>
            <person name="Watanabe T."/>
            <person name="Nemoto F."/>
            <person name="Kurokawa K."/>
            <person name="Hayashi T."/>
            <person name="Fukui M."/>
        </authorList>
    </citation>
    <scope>NUCLEOTIDE SEQUENCE [LARGE SCALE GENOMIC DNA]</scope>
</reference>
<dbReference type="OrthoDB" id="9806665at2"/>
<feature type="transmembrane region" description="Helical" evidence="2">
    <location>
        <begin position="6"/>
        <end position="31"/>
    </location>
</feature>
<keyword evidence="2" id="KW-0472">Membrane</keyword>
<keyword evidence="2" id="KW-0812">Transmembrane</keyword>
<accession>A0A090ACE0</accession>
<evidence type="ECO:0000256" key="1">
    <source>
        <dbReference type="ARBA" id="ARBA00010894"/>
    </source>
</evidence>
<dbReference type="EMBL" id="AP014633">
    <property type="protein sequence ID" value="BAP54354.1"/>
    <property type="molecule type" value="Genomic_DNA"/>
</dbReference>
<evidence type="ECO:0000256" key="2">
    <source>
        <dbReference type="SAM" id="Phobius"/>
    </source>
</evidence>
<dbReference type="STRING" id="40754.THII_0057"/>
<comment type="similarity">
    <text evidence="1">Belongs to the YggT family.</text>
</comment>
<organism evidence="3 4">
    <name type="scientific">Thioploca ingrica</name>
    <dbReference type="NCBI Taxonomy" id="40754"/>
    <lineage>
        <taxon>Bacteria</taxon>
        <taxon>Pseudomonadati</taxon>
        <taxon>Pseudomonadota</taxon>
        <taxon>Gammaproteobacteria</taxon>
        <taxon>Thiotrichales</taxon>
        <taxon>Thiotrichaceae</taxon>
        <taxon>Thioploca</taxon>
    </lineage>
</organism>
<dbReference type="Proteomes" id="UP000031623">
    <property type="component" value="Chromosome"/>
</dbReference>
<evidence type="ECO:0000313" key="3">
    <source>
        <dbReference type="EMBL" id="BAP54354.1"/>
    </source>
</evidence>
<dbReference type="Pfam" id="PF02325">
    <property type="entry name" value="CCB3_YggT"/>
    <property type="match status" value="2"/>
</dbReference>
<feature type="transmembrane region" description="Helical" evidence="2">
    <location>
        <begin position="165"/>
        <end position="185"/>
    </location>
</feature>
<feature type="transmembrane region" description="Helical" evidence="2">
    <location>
        <begin position="100"/>
        <end position="129"/>
    </location>
</feature>
<keyword evidence="2" id="KW-1133">Transmembrane helix</keyword>
<dbReference type="HOGENOM" id="CLU_089905_1_0_6"/>
<dbReference type="PANTHER" id="PTHR33219:SF14">
    <property type="entry name" value="PROTEIN COFACTOR ASSEMBLY OF COMPLEX C SUBUNIT B CCB3, CHLOROPLASTIC-RELATED"/>
    <property type="match status" value="1"/>
</dbReference>
<gene>
    <name evidence="3" type="ORF">THII_0057</name>
</gene>
<sequence length="191" mass="22212">MLLSPFITALVFLINTVFGIYILLLMLRFLLQWLRVDFRRDSILRLLVRITDPLLQLLYNFIPGWRNIDFAAIVLMMGLKMLELALTTWLYGQRLGWLELLILSLANLLSLLIYIFIFAILIQVILTWITPPDSYNPLSYLLYHLNEPLLRPIRRWLPALQGIDLSPLVVIIALQLADILVVGLLRQLAIY</sequence>
<protein>
    <submittedName>
        <fullName evidence="3">Putative integral membrane protein</fullName>
    </submittedName>
</protein>
<keyword evidence="4" id="KW-1185">Reference proteome</keyword>
<dbReference type="GO" id="GO:0016020">
    <property type="term" value="C:membrane"/>
    <property type="evidence" value="ECO:0007669"/>
    <property type="project" value="InterPro"/>
</dbReference>
<name>A0A090ACE0_9GAMM</name>
<feature type="transmembrane region" description="Helical" evidence="2">
    <location>
        <begin position="68"/>
        <end position="91"/>
    </location>
</feature>
<dbReference type="InterPro" id="IPR003425">
    <property type="entry name" value="CCB3/YggT"/>
</dbReference>
<dbReference type="AlphaFoldDB" id="A0A090ACE0"/>
<dbReference type="KEGG" id="tig:THII_0057"/>